<protein>
    <submittedName>
        <fullName evidence="1">Uncharacterized protein</fullName>
    </submittedName>
</protein>
<dbReference type="RefSeq" id="WP_008469695.1">
    <property type="nucleotide sequence ID" value="NZ_AYZP01000001.1"/>
</dbReference>
<dbReference type="GeneID" id="82846358"/>
<dbReference type="EMBL" id="CAKE01000001">
    <property type="protein sequence ID" value="CCI81080.1"/>
    <property type="molecule type" value="Genomic_DNA"/>
</dbReference>
<comment type="caution">
    <text evidence="1">The sequence shown here is derived from an EMBL/GenBank/DDBJ whole genome shotgun (WGS) entry which is preliminary data.</text>
</comment>
<dbReference type="Proteomes" id="UP000009320">
    <property type="component" value="Unassembled WGS sequence"/>
</dbReference>
<dbReference type="PATRIC" id="fig|1423758.3.peg.162"/>
<evidence type="ECO:0000313" key="1">
    <source>
        <dbReference type="EMBL" id="CCI81080.1"/>
    </source>
</evidence>
<dbReference type="eggNOG" id="ENOG5031GIU">
    <property type="taxonomic scope" value="Bacteria"/>
</dbReference>
<dbReference type="AlphaFoldDB" id="I7KG97"/>
<organism evidence="1 2">
    <name type="scientific">Lactobacillus hominis DSM 23910 = CRBIP 24.179</name>
    <dbReference type="NCBI Taxonomy" id="1423758"/>
    <lineage>
        <taxon>Bacteria</taxon>
        <taxon>Bacillati</taxon>
        <taxon>Bacillota</taxon>
        <taxon>Bacilli</taxon>
        <taxon>Lactobacillales</taxon>
        <taxon>Lactobacillaceae</taxon>
        <taxon>Lactobacillus</taxon>
    </lineage>
</organism>
<accession>I7KG97</accession>
<sequence>MVNKLKIDSKNQVIQGVKILDKILFQKVRFAVQNNHLEGWNPTQSEISQLVEKSQIKDSSLETDFNKIFGENNE</sequence>
<proteinExistence type="predicted"/>
<name>I7KG97_9LACO</name>
<reference evidence="1 2" key="1">
    <citation type="submission" date="2012-06" db="EMBL/GenBank/DDBJ databases">
        <title>Draft Genome Sequence of Lactobacillus hominis Strain CRBIP 24.179T, isolated from human intestine.</title>
        <authorList>
            <person name="Cousin S."/>
            <person name="Ma L."/>
            <person name="Bizet C."/>
            <person name="Loux V."/>
            <person name="Bouchier C."/>
            <person name="Clermont D."/>
            <person name="Creno S."/>
        </authorList>
    </citation>
    <scope>NUCLEOTIDE SEQUENCE [LARGE SCALE GENOMIC DNA]</scope>
    <source>
        <strain evidence="2">CRBIP 24.179T</strain>
    </source>
</reference>
<dbReference type="STRING" id="1423758.FC41_GL000158"/>
<evidence type="ECO:0000313" key="2">
    <source>
        <dbReference type="Proteomes" id="UP000009320"/>
    </source>
</evidence>
<gene>
    <name evidence="1" type="ORF">BN55_03970</name>
</gene>
<keyword evidence="2" id="KW-1185">Reference proteome</keyword>